<proteinExistence type="predicted"/>
<organism evidence="1 2">
    <name type="scientific">Danio rerio</name>
    <name type="common">Zebrafish</name>
    <name type="synonym">Brachydanio rerio</name>
    <dbReference type="NCBI Taxonomy" id="7955"/>
    <lineage>
        <taxon>Eukaryota</taxon>
        <taxon>Metazoa</taxon>
        <taxon>Chordata</taxon>
        <taxon>Craniata</taxon>
        <taxon>Vertebrata</taxon>
        <taxon>Euteleostomi</taxon>
        <taxon>Actinopterygii</taxon>
        <taxon>Neopterygii</taxon>
        <taxon>Teleostei</taxon>
        <taxon>Ostariophysi</taxon>
        <taxon>Cypriniformes</taxon>
        <taxon>Danionidae</taxon>
        <taxon>Danioninae</taxon>
        <taxon>Danio</taxon>
    </lineage>
</organism>
<accession>A0AC58HK56</accession>
<gene>
    <name evidence="2" type="primary">LOC141375033</name>
</gene>
<evidence type="ECO:0000313" key="2">
    <source>
        <dbReference type="RefSeq" id="XP_073782389.1"/>
    </source>
</evidence>
<keyword evidence="1" id="KW-1185">Reference proteome</keyword>
<name>A0AC58HK56_DANRE</name>
<dbReference type="Proteomes" id="UP000000437">
    <property type="component" value="Chromosome 16"/>
</dbReference>
<dbReference type="RefSeq" id="XP_073782389.1">
    <property type="nucleotide sequence ID" value="XM_073926288.1"/>
</dbReference>
<sequence length="197" mass="21580">MLAEIEDRLFICGADKRGKSPLYSINSVVGGRGVKRKAEDDFHSILGEGKPYALRKRIRVAELENTRDTEMSSYQEKTSSGGRGVKRKADDDFHSVLGEGKPYALRKRIKVAELENTRVDADTEASSSGGRGVKRKADDDFHSVLGEGKPYALRKRIRAAETSSDENSSSGQSPVTESHFSTVSSLKIHNTEASCNS</sequence>
<evidence type="ECO:0000313" key="1">
    <source>
        <dbReference type="Proteomes" id="UP000000437"/>
    </source>
</evidence>
<reference evidence="2" key="1">
    <citation type="submission" date="2025-08" db="UniProtKB">
        <authorList>
            <consortium name="RefSeq"/>
        </authorList>
    </citation>
    <scope>IDENTIFICATION</scope>
    <source>
        <strain evidence="2">Tuebingen</strain>
        <tissue evidence="2">Fibroblasts and whole tissue</tissue>
    </source>
</reference>
<protein>
    <submittedName>
        <fullName evidence="2">Uncharacterized protein isoform X1</fullName>
    </submittedName>
</protein>